<evidence type="ECO:0000313" key="2">
    <source>
        <dbReference type="Proteomes" id="UP000077407"/>
    </source>
</evidence>
<evidence type="ECO:0000313" key="1">
    <source>
        <dbReference type="EMBL" id="OAA90348.1"/>
    </source>
</evidence>
<organism evidence="1 2">
    <name type="scientific">Clostridium ljungdahlii</name>
    <dbReference type="NCBI Taxonomy" id="1538"/>
    <lineage>
        <taxon>Bacteria</taxon>
        <taxon>Bacillati</taxon>
        <taxon>Bacillota</taxon>
        <taxon>Clostridia</taxon>
        <taxon>Eubacteriales</taxon>
        <taxon>Clostridiaceae</taxon>
        <taxon>Clostridium</taxon>
    </lineage>
</organism>
<dbReference type="Proteomes" id="UP000077407">
    <property type="component" value="Unassembled WGS sequence"/>
</dbReference>
<sequence>MGVKKLINVVKKQDRSIREIYEKYLKHCISIGQAHGTIESKKQFFRYSLPKIVNVDDSITTFTKHKLEEHIIFMRKAGGEWLFCTYVTFINFWGINFF</sequence>
<reference evidence="1 2" key="1">
    <citation type="journal article" date="2015" name="Biotechnol. Bioeng.">
        <title>Genome sequence and phenotypic characterization of Caulobacter segnis.</title>
        <authorList>
            <person name="Patel S."/>
            <person name="Fletcher B."/>
            <person name="Scott D.C."/>
            <person name="Ely B."/>
        </authorList>
    </citation>
    <scope>NUCLEOTIDE SEQUENCE [LARGE SCALE GENOMIC DNA]</scope>
    <source>
        <strain evidence="1 2">ERI-2</strain>
    </source>
</reference>
<gene>
    <name evidence="1" type="ORF">WY13_01251</name>
</gene>
<proteinExistence type="predicted"/>
<dbReference type="RefSeq" id="WP_063554804.1">
    <property type="nucleotide sequence ID" value="NZ_LITT01000011.1"/>
</dbReference>
<comment type="caution">
    <text evidence="1">The sequence shown here is derived from an EMBL/GenBank/DDBJ whole genome shotgun (WGS) entry which is preliminary data.</text>
</comment>
<dbReference type="PATRIC" id="fig|1538.10.peg.153"/>
<dbReference type="EMBL" id="LITT01000011">
    <property type="protein sequence ID" value="OAA90348.1"/>
    <property type="molecule type" value="Genomic_DNA"/>
</dbReference>
<name>A0A168R8N9_9CLOT</name>
<protein>
    <submittedName>
        <fullName evidence="1">Uncharacterized protein</fullName>
    </submittedName>
</protein>
<accession>A0A168R8N9</accession>
<dbReference type="AlphaFoldDB" id="A0A168R8N9"/>